<dbReference type="PANTHER" id="PTHR11601:SF34">
    <property type="entry name" value="CYSTEINE DESULFURASE"/>
    <property type="match status" value="1"/>
</dbReference>
<evidence type="ECO:0000259" key="11">
    <source>
        <dbReference type="Pfam" id="PF00266"/>
    </source>
</evidence>
<dbReference type="InterPro" id="IPR020578">
    <property type="entry name" value="Aminotrans_V_PyrdxlP_BS"/>
</dbReference>
<evidence type="ECO:0000256" key="9">
    <source>
        <dbReference type="ARBA" id="ARBA00050776"/>
    </source>
</evidence>
<dbReference type="InterPro" id="IPR015421">
    <property type="entry name" value="PyrdxlP-dep_Trfase_major"/>
</dbReference>
<keyword evidence="8" id="KW-0411">Iron-sulfur</keyword>
<feature type="domain" description="Aminotransferase class V" evidence="11">
    <location>
        <begin position="3"/>
        <end position="359"/>
    </location>
</feature>
<evidence type="ECO:0000256" key="1">
    <source>
        <dbReference type="ARBA" id="ARBA00001933"/>
    </source>
</evidence>
<keyword evidence="6" id="KW-0663">Pyridoxal phosphate</keyword>
<keyword evidence="5" id="KW-0479">Metal-binding</keyword>
<dbReference type="Proteomes" id="UP000589351">
    <property type="component" value="Unassembled WGS sequence"/>
</dbReference>
<dbReference type="EC" id="2.8.1.7" evidence="3"/>
<evidence type="ECO:0000313" key="13">
    <source>
        <dbReference type="Proteomes" id="UP000589351"/>
    </source>
</evidence>
<evidence type="ECO:0000256" key="6">
    <source>
        <dbReference type="ARBA" id="ARBA00022898"/>
    </source>
</evidence>
<dbReference type="InterPro" id="IPR015424">
    <property type="entry name" value="PyrdxlP-dep_Trfase"/>
</dbReference>
<name>A0A6V7RLQ9_9STAP</name>
<evidence type="ECO:0000256" key="2">
    <source>
        <dbReference type="ARBA" id="ARBA00006490"/>
    </source>
</evidence>
<dbReference type="GO" id="GO:0046872">
    <property type="term" value="F:metal ion binding"/>
    <property type="evidence" value="ECO:0007669"/>
    <property type="project" value="UniProtKB-KW"/>
</dbReference>
<dbReference type="GO" id="GO:0051536">
    <property type="term" value="F:iron-sulfur cluster binding"/>
    <property type="evidence" value="ECO:0007669"/>
    <property type="project" value="UniProtKB-KW"/>
</dbReference>
<sequence>MSIYVDYAATTPIDEKIMNSMLENASKFGNPSSIHRLGKEAKAFYEGSRKNIAKRLNAQPEEIIFTSSATEANNQVIRGTVQGKIGAHVITTKTEHASVKETYADLEKEHEVTYVDVDDKGLINLEQLKSQLRDDTLLVSIILVNNETGTIQPIKEISKIVKEKGALLHIDAVQAFKYLPIDVTDLNCDFLTLSGHKLYAPKGIGLLYLKSNTHLHSLITGGSQERERRAGTENTLFAHAFRLAIEEADDNRDKNNQIIADLKQSLIEALEAEGVPFEINGDIELQTSHILNLYFPWTETEYLLTALDLNGIYASGGSACNAGTVIPSHVITAMYDEARSNRSIRFSFSEKVDKNDITQIAKVLNKIYKNLNDSGFIN</sequence>
<evidence type="ECO:0000256" key="5">
    <source>
        <dbReference type="ARBA" id="ARBA00022723"/>
    </source>
</evidence>
<gene>
    <name evidence="12" type="primary">iscS</name>
    <name evidence="12" type="ORF">JEODO184_01377</name>
</gene>
<protein>
    <recommendedName>
        <fullName evidence="3">cysteine desulfurase</fullName>
        <ecNumber evidence="3">2.8.1.7</ecNumber>
    </recommendedName>
</protein>
<accession>A0A6V7RLQ9</accession>
<comment type="catalytic activity">
    <reaction evidence="9">
        <text>(sulfur carrier)-H + L-cysteine = (sulfur carrier)-SH + L-alanine</text>
        <dbReference type="Rhea" id="RHEA:43892"/>
        <dbReference type="Rhea" id="RHEA-COMP:14737"/>
        <dbReference type="Rhea" id="RHEA-COMP:14739"/>
        <dbReference type="ChEBI" id="CHEBI:29917"/>
        <dbReference type="ChEBI" id="CHEBI:35235"/>
        <dbReference type="ChEBI" id="CHEBI:57972"/>
        <dbReference type="ChEBI" id="CHEBI:64428"/>
        <dbReference type="EC" id="2.8.1.7"/>
    </reaction>
</comment>
<dbReference type="PANTHER" id="PTHR11601">
    <property type="entry name" value="CYSTEINE DESULFURYLASE FAMILY MEMBER"/>
    <property type="match status" value="1"/>
</dbReference>
<comment type="similarity">
    <text evidence="2">Belongs to the class-V pyridoxal-phosphate-dependent aminotransferase family. NifS/IscS subfamily.</text>
</comment>
<dbReference type="SUPFAM" id="SSF53383">
    <property type="entry name" value="PLP-dependent transferases"/>
    <property type="match status" value="1"/>
</dbReference>
<dbReference type="PIRSF" id="PIRSF005572">
    <property type="entry name" value="NifS"/>
    <property type="match status" value="1"/>
</dbReference>
<dbReference type="Gene3D" id="1.10.260.50">
    <property type="match status" value="1"/>
</dbReference>
<dbReference type="Pfam" id="PF00266">
    <property type="entry name" value="Aminotran_5"/>
    <property type="match status" value="1"/>
</dbReference>
<dbReference type="Gene3D" id="3.90.1150.10">
    <property type="entry name" value="Aspartate Aminotransferase, domain 1"/>
    <property type="match status" value="1"/>
</dbReference>
<evidence type="ECO:0000256" key="3">
    <source>
        <dbReference type="ARBA" id="ARBA00012239"/>
    </source>
</evidence>
<dbReference type="PROSITE" id="PS00595">
    <property type="entry name" value="AA_TRANSFER_CLASS_5"/>
    <property type="match status" value="1"/>
</dbReference>
<comment type="cofactor">
    <cofactor evidence="1 10">
        <name>pyridoxal 5'-phosphate</name>
        <dbReference type="ChEBI" id="CHEBI:597326"/>
    </cofactor>
</comment>
<comment type="caution">
    <text evidence="12">The sequence shown here is derived from an EMBL/GenBank/DDBJ whole genome shotgun (WGS) entry which is preliminary data.</text>
</comment>
<dbReference type="EMBL" id="CAJEWD010000008">
    <property type="protein sequence ID" value="CAD2078463.1"/>
    <property type="molecule type" value="Genomic_DNA"/>
</dbReference>
<dbReference type="RefSeq" id="WP_235962248.1">
    <property type="nucleotide sequence ID" value="NZ_CAJEWD010000008.1"/>
</dbReference>
<organism evidence="12 13">
    <name type="scientific">Jeotgalicoccus meleagridis</name>
    <dbReference type="NCBI Taxonomy" id="2759181"/>
    <lineage>
        <taxon>Bacteria</taxon>
        <taxon>Bacillati</taxon>
        <taxon>Bacillota</taxon>
        <taxon>Bacilli</taxon>
        <taxon>Bacillales</taxon>
        <taxon>Staphylococcaceae</taxon>
        <taxon>Jeotgalicoccus</taxon>
    </lineage>
</organism>
<dbReference type="GO" id="GO:0031071">
    <property type="term" value="F:cysteine desulfurase activity"/>
    <property type="evidence" value="ECO:0007669"/>
    <property type="project" value="UniProtKB-EC"/>
</dbReference>
<evidence type="ECO:0000256" key="8">
    <source>
        <dbReference type="ARBA" id="ARBA00023014"/>
    </source>
</evidence>
<dbReference type="Gene3D" id="3.40.640.10">
    <property type="entry name" value="Type I PLP-dependent aspartate aminotransferase-like (Major domain)"/>
    <property type="match status" value="1"/>
</dbReference>
<dbReference type="InterPro" id="IPR000192">
    <property type="entry name" value="Aminotrans_V_dom"/>
</dbReference>
<dbReference type="InterPro" id="IPR015422">
    <property type="entry name" value="PyrdxlP-dep_Trfase_small"/>
</dbReference>
<evidence type="ECO:0000256" key="4">
    <source>
        <dbReference type="ARBA" id="ARBA00022679"/>
    </source>
</evidence>
<proteinExistence type="inferred from homology"/>
<evidence type="ECO:0000256" key="7">
    <source>
        <dbReference type="ARBA" id="ARBA00023004"/>
    </source>
</evidence>
<keyword evidence="4" id="KW-0808">Transferase</keyword>
<evidence type="ECO:0000313" key="12">
    <source>
        <dbReference type="EMBL" id="CAD2078463.1"/>
    </source>
</evidence>
<keyword evidence="7" id="KW-0408">Iron</keyword>
<reference evidence="12 13" key="1">
    <citation type="submission" date="2020-07" db="EMBL/GenBank/DDBJ databases">
        <authorList>
            <person name="Criscuolo A."/>
        </authorList>
    </citation>
    <scope>NUCLEOTIDE SEQUENCE [LARGE SCALE GENOMIC DNA]</scope>
    <source>
        <strain evidence="12">CIP111649</strain>
    </source>
</reference>
<dbReference type="InterPro" id="IPR016454">
    <property type="entry name" value="Cysteine_dSase"/>
</dbReference>
<dbReference type="AlphaFoldDB" id="A0A6V7RLQ9"/>
<keyword evidence="13" id="KW-1185">Reference proteome</keyword>
<evidence type="ECO:0000256" key="10">
    <source>
        <dbReference type="RuleBase" id="RU004504"/>
    </source>
</evidence>